<dbReference type="InterPro" id="IPR051690">
    <property type="entry name" value="PseI-like"/>
</dbReference>
<comment type="caution">
    <text evidence="2">The sequence shown here is derived from an EMBL/GenBank/DDBJ whole genome shotgun (WGS) entry which is preliminary data.</text>
</comment>
<dbReference type="SUPFAM" id="SSF51269">
    <property type="entry name" value="AFP III-like domain"/>
    <property type="match status" value="1"/>
</dbReference>
<dbReference type="InterPro" id="IPR006190">
    <property type="entry name" value="SAF_AFP_Neu5Ac"/>
</dbReference>
<sequence length="379" mass="42145">MSDQTVKPKHSESSSNYYSCAYDFKSDFLVANSPIGERRPSYFIADVAANHDGSLDKAIELINLCAESGADAVKFQHFTASTIVSDYGFKALGSQQSHQSSWKKSVYEVYDAAALDMDWTPILKKECDKVGVDFFTSPYSIELVDKVDPYVPAYKIGSGDITWLENIEHISLKGKPVMLATGASTLDDVERAMAMIAKHCQEVVLMQCNTNYTVNPENFNHIHLNVLKTYAAMYPNVVLGLSDHTPGHATVLGAIALGARVIEKHFTVDNSLEGPDHTFSMNPITWKEMVDRSRELEMALGCGVKKVESNELETVVLQRRGVCYKGDFPAGHVLKKDDLEVLRPCPEEAVRPYDIDKILGRSLLLDVNKGESARWIDIR</sequence>
<feature type="domain" description="AFP-like" evidence="1">
    <location>
        <begin position="321"/>
        <end position="379"/>
    </location>
</feature>
<evidence type="ECO:0000313" key="2">
    <source>
        <dbReference type="EMBL" id="MCZ0863804.1"/>
    </source>
</evidence>
<dbReference type="InterPro" id="IPR013785">
    <property type="entry name" value="Aldolase_TIM"/>
</dbReference>
<dbReference type="InterPro" id="IPR013974">
    <property type="entry name" value="SAF"/>
</dbReference>
<dbReference type="PANTHER" id="PTHR42966:SF2">
    <property type="entry name" value="PSEUDAMINIC ACID SYNTHASE"/>
    <property type="match status" value="1"/>
</dbReference>
<gene>
    <name evidence="2" type="ORF">O0V09_01245</name>
</gene>
<keyword evidence="3" id="KW-1185">Reference proteome</keyword>
<dbReference type="PANTHER" id="PTHR42966">
    <property type="entry name" value="N-ACETYLNEURAMINATE SYNTHASE"/>
    <property type="match status" value="1"/>
</dbReference>
<proteinExistence type="predicted"/>
<dbReference type="Proteomes" id="UP001069090">
    <property type="component" value="Unassembled WGS sequence"/>
</dbReference>
<accession>A0A9J6RH68</accession>
<dbReference type="Gene3D" id="3.90.1210.10">
    <property type="entry name" value="Antifreeze-like/N-acetylneuraminic acid synthase C-terminal domain"/>
    <property type="match status" value="1"/>
</dbReference>
<organism evidence="2 3">
    <name type="scientific">Dasania phycosphaerae</name>
    <dbReference type="NCBI Taxonomy" id="2950436"/>
    <lineage>
        <taxon>Bacteria</taxon>
        <taxon>Pseudomonadati</taxon>
        <taxon>Pseudomonadota</taxon>
        <taxon>Gammaproteobacteria</taxon>
        <taxon>Cellvibrionales</taxon>
        <taxon>Spongiibacteraceae</taxon>
        <taxon>Dasania</taxon>
    </lineage>
</organism>
<dbReference type="SMART" id="SM00858">
    <property type="entry name" value="SAF"/>
    <property type="match status" value="1"/>
</dbReference>
<dbReference type="Pfam" id="PF03102">
    <property type="entry name" value="NeuB"/>
    <property type="match status" value="1"/>
</dbReference>
<dbReference type="InterPro" id="IPR013132">
    <property type="entry name" value="PseI/NeuA/B-like_N"/>
</dbReference>
<dbReference type="InterPro" id="IPR036732">
    <property type="entry name" value="AFP_Neu5c_C_sf"/>
</dbReference>
<dbReference type="Gene3D" id="3.20.20.70">
    <property type="entry name" value="Aldolase class I"/>
    <property type="match status" value="1"/>
</dbReference>
<dbReference type="GO" id="GO:0047444">
    <property type="term" value="F:N-acylneuraminate-9-phosphate synthase activity"/>
    <property type="evidence" value="ECO:0007669"/>
    <property type="project" value="TreeGrafter"/>
</dbReference>
<dbReference type="GO" id="GO:0016051">
    <property type="term" value="P:carbohydrate biosynthetic process"/>
    <property type="evidence" value="ECO:0007669"/>
    <property type="project" value="InterPro"/>
</dbReference>
<dbReference type="EMBL" id="JAPTGG010000001">
    <property type="protein sequence ID" value="MCZ0863804.1"/>
    <property type="molecule type" value="Genomic_DNA"/>
</dbReference>
<evidence type="ECO:0000313" key="3">
    <source>
        <dbReference type="Proteomes" id="UP001069090"/>
    </source>
</evidence>
<reference evidence="2 3" key="1">
    <citation type="submission" date="2022-12" db="EMBL/GenBank/DDBJ databases">
        <title>Dasania phycosphaerae sp. nov., isolated from particulate material of the south coast of Korea.</title>
        <authorList>
            <person name="Jiang Y."/>
        </authorList>
    </citation>
    <scope>NUCLEOTIDE SEQUENCE [LARGE SCALE GENOMIC DNA]</scope>
    <source>
        <strain evidence="2 3">GY-19</strain>
    </source>
</reference>
<dbReference type="PROSITE" id="PS50844">
    <property type="entry name" value="AFP_LIKE"/>
    <property type="match status" value="1"/>
</dbReference>
<dbReference type="InterPro" id="IPR057736">
    <property type="entry name" value="SAF_PseI/NeuA/NeuB"/>
</dbReference>
<name>A0A9J6RH68_9GAMM</name>
<protein>
    <submittedName>
        <fullName evidence="2">N-acetylneuraminate synthase family protein</fullName>
    </submittedName>
</protein>
<dbReference type="CDD" id="cd11615">
    <property type="entry name" value="SAF_NeuB_like"/>
    <property type="match status" value="1"/>
</dbReference>
<dbReference type="SUPFAM" id="SSF51569">
    <property type="entry name" value="Aldolase"/>
    <property type="match status" value="1"/>
</dbReference>
<dbReference type="AlphaFoldDB" id="A0A9J6RH68"/>
<dbReference type="RefSeq" id="WP_258329946.1">
    <property type="nucleotide sequence ID" value="NZ_JAPTGG010000001.1"/>
</dbReference>
<evidence type="ECO:0000259" key="1">
    <source>
        <dbReference type="PROSITE" id="PS50844"/>
    </source>
</evidence>